<evidence type="ECO:0000313" key="19">
    <source>
        <dbReference type="EMBL" id="QNB45931.1"/>
    </source>
</evidence>
<keyword evidence="9 15" id="KW-0808">Transferase</keyword>
<evidence type="ECO:0000256" key="15">
    <source>
        <dbReference type="HAMAP-Rule" id="MF_00605"/>
    </source>
</evidence>
<comment type="function">
    <text evidence="1 15 17">Specifically methylates guanosine-37 in various tRNAs.</text>
</comment>
<comment type="subcellular location">
    <subcellularLocation>
        <location evidence="2 15 17">Cytoplasm</location>
    </subcellularLocation>
</comment>
<dbReference type="PANTHER" id="PTHR46417">
    <property type="entry name" value="TRNA (GUANINE-N(1)-)-METHYLTRANSFERASE"/>
    <property type="match status" value="1"/>
</dbReference>
<evidence type="ECO:0000256" key="13">
    <source>
        <dbReference type="ARBA" id="ARBA00033392"/>
    </source>
</evidence>
<dbReference type="InterPro" id="IPR016009">
    <property type="entry name" value="tRNA_MeTrfase_TRMD/TRM10"/>
</dbReference>
<reference evidence="19 20" key="1">
    <citation type="journal article" date="2019" name="Front. Microbiol.">
        <title>Thermoanaerosceptrum fracticalcis gen. nov. sp. nov., a Novel Fumarate-Fermenting Microorganism From a Deep Fractured Carbonate Aquifer of the US Great Basin.</title>
        <authorList>
            <person name="Hamilton-Brehm S.D."/>
            <person name="Stewart L.E."/>
            <person name="Zavarin M."/>
            <person name="Caldwell M."/>
            <person name="Lawson P.A."/>
            <person name="Onstott T.C."/>
            <person name="Grzymski J."/>
            <person name="Neveux I."/>
            <person name="Lollar B.S."/>
            <person name="Russell C.E."/>
            <person name="Moser D.P."/>
        </authorList>
    </citation>
    <scope>NUCLEOTIDE SEQUENCE [LARGE SCALE GENOMIC DNA]</scope>
    <source>
        <strain evidence="19 20">DRI-13</strain>
    </source>
</reference>
<dbReference type="InterPro" id="IPR029026">
    <property type="entry name" value="tRNA_m1G_MTases_N"/>
</dbReference>
<evidence type="ECO:0000256" key="10">
    <source>
        <dbReference type="ARBA" id="ARBA00022691"/>
    </source>
</evidence>
<dbReference type="AlphaFoldDB" id="A0A7G6E1H7"/>
<evidence type="ECO:0000313" key="20">
    <source>
        <dbReference type="Proteomes" id="UP000515847"/>
    </source>
</evidence>
<organism evidence="19 20">
    <name type="scientific">Thermanaerosceptrum fracticalcis</name>
    <dbReference type="NCBI Taxonomy" id="1712410"/>
    <lineage>
        <taxon>Bacteria</taxon>
        <taxon>Bacillati</taxon>
        <taxon>Bacillota</taxon>
        <taxon>Clostridia</taxon>
        <taxon>Eubacteriales</taxon>
        <taxon>Peptococcaceae</taxon>
        <taxon>Thermanaerosceptrum</taxon>
    </lineage>
</organism>
<keyword evidence="20" id="KW-1185">Reference proteome</keyword>
<feature type="domain" description="tRNA methyltransferase TRMD/TRM10-type" evidence="18">
    <location>
        <begin position="1"/>
        <end position="226"/>
    </location>
</feature>
<dbReference type="NCBIfam" id="NF000648">
    <property type="entry name" value="PRK00026.1"/>
    <property type="match status" value="1"/>
</dbReference>
<gene>
    <name evidence="15 19" type="primary">trmD</name>
    <name evidence="19" type="ORF">BR63_06160</name>
</gene>
<evidence type="ECO:0000259" key="18">
    <source>
        <dbReference type="Pfam" id="PF01746"/>
    </source>
</evidence>
<comment type="catalytic activity">
    <reaction evidence="14 15 17">
        <text>guanosine(37) in tRNA + S-adenosyl-L-methionine = N(1)-methylguanosine(37) in tRNA + S-adenosyl-L-homocysteine + H(+)</text>
        <dbReference type="Rhea" id="RHEA:36899"/>
        <dbReference type="Rhea" id="RHEA-COMP:10145"/>
        <dbReference type="Rhea" id="RHEA-COMP:10147"/>
        <dbReference type="ChEBI" id="CHEBI:15378"/>
        <dbReference type="ChEBI" id="CHEBI:57856"/>
        <dbReference type="ChEBI" id="CHEBI:59789"/>
        <dbReference type="ChEBI" id="CHEBI:73542"/>
        <dbReference type="ChEBI" id="CHEBI:74269"/>
        <dbReference type="EC" id="2.1.1.228"/>
    </reaction>
</comment>
<dbReference type="EMBL" id="CP045798">
    <property type="protein sequence ID" value="QNB45931.1"/>
    <property type="molecule type" value="Genomic_DNA"/>
</dbReference>
<evidence type="ECO:0000256" key="17">
    <source>
        <dbReference type="RuleBase" id="RU003464"/>
    </source>
</evidence>
<dbReference type="Gene3D" id="1.10.1270.20">
    <property type="entry name" value="tRNA(m1g37)methyltransferase, domain 2"/>
    <property type="match status" value="1"/>
</dbReference>
<dbReference type="InterPro" id="IPR023148">
    <property type="entry name" value="tRNA_m1G_MeTrfase_C_sf"/>
</dbReference>
<dbReference type="PIRSF" id="PIRSF000386">
    <property type="entry name" value="tRNA_mtase"/>
    <property type="match status" value="1"/>
</dbReference>
<dbReference type="OrthoDB" id="9807416at2"/>
<evidence type="ECO:0000256" key="16">
    <source>
        <dbReference type="PIRSR" id="PIRSR000386-1"/>
    </source>
</evidence>
<dbReference type="Proteomes" id="UP000515847">
    <property type="component" value="Chromosome"/>
</dbReference>
<comment type="similarity">
    <text evidence="3 15 17">Belongs to the RNA methyltransferase TrmD family.</text>
</comment>
<dbReference type="SUPFAM" id="SSF75217">
    <property type="entry name" value="alpha/beta knot"/>
    <property type="match status" value="1"/>
</dbReference>
<dbReference type="NCBIfam" id="TIGR00088">
    <property type="entry name" value="trmD"/>
    <property type="match status" value="1"/>
</dbReference>
<dbReference type="Gene3D" id="3.40.1280.10">
    <property type="match status" value="1"/>
</dbReference>
<dbReference type="HAMAP" id="MF_00605">
    <property type="entry name" value="TrmD"/>
    <property type="match status" value="1"/>
</dbReference>
<evidence type="ECO:0000256" key="11">
    <source>
        <dbReference type="ARBA" id="ARBA00022694"/>
    </source>
</evidence>
<protein>
    <recommendedName>
        <fullName evidence="6 15">tRNA (guanine-N(1)-)-methyltransferase</fullName>
        <ecNumber evidence="5 15">2.1.1.228</ecNumber>
    </recommendedName>
    <alternativeName>
        <fullName evidence="12 15">M1G-methyltransferase</fullName>
    </alternativeName>
    <alternativeName>
        <fullName evidence="13 15">tRNA [GM37] methyltransferase</fullName>
    </alternativeName>
</protein>
<evidence type="ECO:0000256" key="14">
    <source>
        <dbReference type="ARBA" id="ARBA00047783"/>
    </source>
</evidence>
<keyword evidence="11 15" id="KW-0819">tRNA processing</keyword>
<feature type="binding site" evidence="15 16">
    <location>
        <position position="114"/>
    </location>
    <ligand>
        <name>S-adenosyl-L-methionine</name>
        <dbReference type="ChEBI" id="CHEBI:59789"/>
    </ligand>
</feature>
<evidence type="ECO:0000256" key="12">
    <source>
        <dbReference type="ARBA" id="ARBA00029736"/>
    </source>
</evidence>
<evidence type="ECO:0000256" key="9">
    <source>
        <dbReference type="ARBA" id="ARBA00022679"/>
    </source>
</evidence>
<evidence type="ECO:0000256" key="5">
    <source>
        <dbReference type="ARBA" id="ARBA00012807"/>
    </source>
</evidence>
<dbReference type="FunFam" id="1.10.1270.20:FF:000001">
    <property type="entry name" value="tRNA (guanine-N(1)-)-methyltransferase"/>
    <property type="match status" value="1"/>
</dbReference>
<dbReference type="PANTHER" id="PTHR46417:SF1">
    <property type="entry name" value="TRNA (GUANINE-N(1)-)-METHYLTRANSFERASE"/>
    <property type="match status" value="1"/>
</dbReference>
<dbReference type="CDD" id="cd18080">
    <property type="entry name" value="TrmD-like"/>
    <property type="match status" value="1"/>
</dbReference>
<evidence type="ECO:0000256" key="3">
    <source>
        <dbReference type="ARBA" id="ARBA00007630"/>
    </source>
</evidence>
<evidence type="ECO:0000256" key="7">
    <source>
        <dbReference type="ARBA" id="ARBA00022490"/>
    </source>
</evidence>
<evidence type="ECO:0000256" key="8">
    <source>
        <dbReference type="ARBA" id="ARBA00022603"/>
    </source>
</evidence>
<dbReference type="GO" id="GO:0052906">
    <property type="term" value="F:tRNA (guanine(37)-N1)-methyltransferase activity"/>
    <property type="evidence" value="ECO:0007669"/>
    <property type="project" value="UniProtKB-UniRule"/>
</dbReference>
<dbReference type="InterPro" id="IPR002649">
    <property type="entry name" value="tRNA_m1G_MeTrfase_TrmD"/>
</dbReference>
<dbReference type="FunFam" id="3.40.1280.10:FF:000001">
    <property type="entry name" value="tRNA (guanine-N(1)-)-methyltransferase"/>
    <property type="match status" value="1"/>
</dbReference>
<evidence type="ECO:0000256" key="4">
    <source>
        <dbReference type="ARBA" id="ARBA00011738"/>
    </source>
</evidence>
<evidence type="ECO:0000256" key="1">
    <source>
        <dbReference type="ARBA" id="ARBA00002634"/>
    </source>
</evidence>
<dbReference type="Pfam" id="PF01746">
    <property type="entry name" value="tRNA_m1G_MT"/>
    <property type="match status" value="1"/>
</dbReference>
<evidence type="ECO:0000256" key="2">
    <source>
        <dbReference type="ARBA" id="ARBA00004496"/>
    </source>
</evidence>
<keyword evidence="10 15" id="KW-0949">S-adenosyl-L-methionine</keyword>
<dbReference type="InterPro" id="IPR029028">
    <property type="entry name" value="Alpha/beta_knot_MTases"/>
</dbReference>
<accession>A0A7G6E1H7</accession>
<dbReference type="EC" id="2.1.1.228" evidence="5 15"/>
<dbReference type="RefSeq" id="WP_034422825.1">
    <property type="nucleotide sequence ID" value="NZ_CP045798.1"/>
</dbReference>
<feature type="binding site" evidence="15 16">
    <location>
        <begin position="133"/>
        <end position="138"/>
    </location>
    <ligand>
        <name>S-adenosyl-L-methionine</name>
        <dbReference type="ChEBI" id="CHEBI:59789"/>
    </ligand>
</feature>
<dbReference type="GO" id="GO:0005829">
    <property type="term" value="C:cytosol"/>
    <property type="evidence" value="ECO:0007669"/>
    <property type="project" value="TreeGrafter"/>
</dbReference>
<keyword evidence="8 15" id="KW-0489">Methyltransferase</keyword>
<proteinExistence type="inferred from homology"/>
<keyword evidence="7 15" id="KW-0963">Cytoplasm</keyword>
<dbReference type="KEGG" id="tfr:BR63_06160"/>
<sequence>MNIYVFTIFPEMFEGPLNTSILKKAREKKILNIELIDFRPYSPSKHKNVDDAPFGGGAGMVLKPDPIYLALEDKLGDLVTYPGQILLMSPQGVQFNQELAKELAKEQSLVFICGHYEGFDERVRALAHKEISIGDYVLTGGELPAMVIIDAVSRLIPGVLGESESVVSDSFYDGLLEYPHYTRPRSFRGMNVPDVLLSGNHEKIRLWRRKESLRRTLERRPELLEKVNLTKEDLKLLAEIANEEKGTNG</sequence>
<name>A0A7G6E1H7_THEFR</name>
<dbReference type="GO" id="GO:0002939">
    <property type="term" value="P:tRNA N1-guanine methylation"/>
    <property type="evidence" value="ECO:0007669"/>
    <property type="project" value="TreeGrafter"/>
</dbReference>
<comment type="subunit">
    <text evidence="4 15 17">Homodimer.</text>
</comment>
<evidence type="ECO:0000256" key="6">
    <source>
        <dbReference type="ARBA" id="ARBA00014679"/>
    </source>
</evidence>